<dbReference type="Proteomes" id="UP000623269">
    <property type="component" value="Unassembled WGS sequence"/>
</dbReference>
<dbReference type="Pfam" id="PF06182">
    <property type="entry name" value="ABC2_membrane_6"/>
    <property type="match status" value="1"/>
</dbReference>
<reference evidence="2" key="1">
    <citation type="submission" date="2020-12" db="EMBL/GenBank/DDBJ databases">
        <title>M. sibirica DSM 26468T genome.</title>
        <authorList>
            <person name="Thieme N."/>
            <person name="Rettenmaier R."/>
            <person name="Zverlov V."/>
            <person name="Liebl W."/>
        </authorList>
    </citation>
    <scope>NUCLEOTIDE SEQUENCE</scope>
    <source>
        <strain evidence="2">DSM 26468</strain>
    </source>
</reference>
<dbReference type="PANTHER" id="PTHR36833">
    <property type="entry name" value="SLR0610 PROTEIN-RELATED"/>
    <property type="match status" value="1"/>
</dbReference>
<name>A0A8J7KT61_9FIRM</name>
<dbReference type="EMBL" id="JAEAGR010000008">
    <property type="protein sequence ID" value="MBH1941031.1"/>
    <property type="molecule type" value="Genomic_DNA"/>
</dbReference>
<feature type="transmembrane region" description="Helical" evidence="1">
    <location>
        <begin position="26"/>
        <end position="48"/>
    </location>
</feature>
<organism evidence="2 3">
    <name type="scientific">Mobilitalea sibirica</name>
    <dbReference type="NCBI Taxonomy" id="1462919"/>
    <lineage>
        <taxon>Bacteria</taxon>
        <taxon>Bacillati</taxon>
        <taxon>Bacillota</taxon>
        <taxon>Clostridia</taxon>
        <taxon>Lachnospirales</taxon>
        <taxon>Lachnospiraceae</taxon>
        <taxon>Mobilitalea</taxon>
    </lineage>
</organism>
<keyword evidence="3" id="KW-1185">Reference proteome</keyword>
<feature type="transmembrane region" description="Helical" evidence="1">
    <location>
        <begin position="117"/>
        <end position="139"/>
    </location>
</feature>
<sequence length="260" mass="28887">MKRYILIYRECVKVAFAAASTYRLNFILNCIIMLIGDILFPLITILIYGSGAGFEGWTVYEVLLIQSVFTMSMAIADMTFHGILWATMGHVRQGDLEMVLILPVDTMFLLMARTFSIDAVGLFIGGLTIFIVALSHIALPTGFMWLQFIVLFLIGLSVMMGIALLMAATSFKWVGNSRIPEIFDSIRSFGKYPQSIFPKAVLMITTLVIPVAMIGYFPATALLGQGDIKMMLILIPCIVFLILGITLYRHMVRLYQGVGG</sequence>
<keyword evidence="1" id="KW-0812">Transmembrane</keyword>
<feature type="transmembrane region" description="Helical" evidence="1">
    <location>
        <begin position="230"/>
        <end position="248"/>
    </location>
</feature>
<evidence type="ECO:0000256" key="1">
    <source>
        <dbReference type="SAM" id="Phobius"/>
    </source>
</evidence>
<dbReference type="InterPro" id="IPR010390">
    <property type="entry name" value="ABC-2_transporter-like"/>
</dbReference>
<comment type="caution">
    <text evidence="2">The sequence shown here is derived from an EMBL/GenBank/DDBJ whole genome shotgun (WGS) entry which is preliminary data.</text>
</comment>
<feature type="transmembrane region" description="Helical" evidence="1">
    <location>
        <begin position="196"/>
        <end position="218"/>
    </location>
</feature>
<dbReference type="PANTHER" id="PTHR36833:SF1">
    <property type="entry name" value="INTEGRAL MEMBRANE TRANSPORT PROTEIN"/>
    <property type="match status" value="1"/>
</dbReference>
<keyword evidence="1" id="KW-1133">Transmembrane helix</keyword>
<evidence type="ECO:0000313" key="3">
    <source>
        <dbReference type="Proteomes" id="UP000623269"/>
    </source>
</evidence>
<evidence type="ECO:0000313" key="2">
    <source>
        <dbReference type="EMBL" id="MBH1941031.1"/>
    </source>
</evidence>
<proteinExistence type="predicted"/>
<gene>
    <name evidence="2" type="ORF">I5677_09020</name>
</gene>
<protein>
    <submittedName>
        <fullName evidence="2">ABC-2 family transporter protein</fullName>
    </submittedName>
</protein>
<feature type="transmembrane region" description="Helical" evidence="1">
    <location>
        <begin position="145"/>
        <end position="175"/>
    </location>
</feature>
<dbReference type="AlphaFoldDB" id="A0A8J7KT61"/>
<keyword evidence="1" id="KW-0472">Membrane</keyword>
<feature type="transmembrane region" description="Helical" evidence="1">
    <location>
        <begin position="68"/>
        <end position="88"/>
    </location>
</feature>
<accession>A0A8J7KT61</accession>